<evidence type="ECO:0000256" key="4">
    <source>
        <dbReference type="ARBA" id="ARBA00022840"/>
    </source>
</evidence>
<keyword evidence="4 5" id="KW-0067">ATP-binding</keyword>
<name>A0ABW3LR12_9BACI</name>
<dbReference type="RefSeq" id="WP_390363609.1">
    <property type="nucleotide sequence ID" value="NZ_JBHTKJ010000052.1"/>
</dbReference>
<reference evidence="6" key="1">
    <citation type="journal article" date="2019" name="Int. J. Syst. Evol. Microbiol.">
        <title>The Global Catalogue of Microorganisms (GCM) 10K type strain sequencing project: providing services to taxonomists for standard genome sequencing and annotation.</title>
        <authorList>
            <consortium name="The Broad Institute Genomics Platform"/>
            <consortium name="The Broad Institute Genome Sequencing Center for Infectious Disease"/>
            <person name="Wu L."/>
            <person name="Ma J."/>
        </authorList>
    </citation>
    <scope>NUCLEOTIDE SEQUENCE [LARGE SCALE GENOMIC DNA]</scope>
    <source>
        <strain evidence="6">CCUG 56754</strain>
    </source>
</reference>
<evidence type="ECO:0000256" key="1">
    <source>
        <dbReference type="ARBA" id="ARBA00005417"/>
    </source>
</evidence>
<evidence type="ECO:0000256" key="3">
    <source>
        <dbReference type="ARBA" id="ARBA00022741"/>
    </source>
</evidence>
<dbReference type="Gene3D" id="3.40.50.300">
    <property type="entry name" value="P-loop containing nucleotide triphosphate hydrolases"/>
    <property type="match status" value="1"/>
</dbReference>
<sequence>MPNPSEPSTGCPFHTRCPLETDHCSQVKPVFREVELGHFVACHEV</sequence>
<dbReference type="NCBIfam" id="TIGR01727">
    <property type="entry name" value="oligo_HPY"/>
    <property type="match status" value="1"/>
</dbReference>
<evidence type="ECO:0000256" key="2">
    <source>
        <dbReference type="ARBA" id="ARBA00022448"/>
    </source>
</evidence>
<keyword evidence="3" id="KW-0547">Nucleotide-binding</keyword>
<comment type="caution">
    <text evidence="5">The sequence shown here is derived from an EMBL/GenBank/DDBJ whole genome shotgun (WGS) entry which is preliminary data.</text>
</comment>
<keyword evidence="6" id="KW-1185">Reference proteome</keyword>
<proteinExistence type="inferred from homology"/>
<comment type="similarity">
    <text evidence="1">Belongs to the ABC transporter superfamily.</text>
</comment>
<accession>A0ABW3LR12</accession>
<evidence type="ECO:0000313" key="6">
    <source>
        <dbReference type="Proteomes" id="UP001597040"/>
    </source>
</evidence>
<dbReference type="InterPro" id="IPR027417">
    <property type="entry name" value="P-loop_NTPase"/>
</dbReference>
<dbReference type="EMBL" id="JBHTKJ010000052">
    <property type="protein sequence ID" value="MFD1039934.1"/>
    <property type="molecule type" value="Genomic_DNA"/>
</dbReference>
<organism evidence="5 6">
    <name type="scientific">Virgibacillus byunsanensis</name>
    <dbReference type="NCBI Taxonomy" id="570945"/>
    <lineage>
        <taxon>Bacteria</taxon>
        <taxon>Bacillati</taxon>
        <taxon>Bacillota</taxon>
        <taxon>Bacilli</taxon>
        <taxon>Bacillales</taxon>
        <taxon>Bacillaceae</taxon>
        <taxon>Virgibacillus</taxon>
    </lineage>
</organism>
<gene>
    <name evidence="5" type="ORF">ACFQ3N_16300</name>
</gene>
<dbReference type="InterPro" id="IPR013563">
    <property type="entry name" value="Oligopep_ABC_C"/>
</dbReference>
<keyword evidence="2" id="KW-0813">Transport</keyword>
<protein>
    <submittedName>
        <fullName evidence="5">Oligopeptide/dipeptide ABC transporter ATP-binding protein</fullName>
    </submittedName>
</protein>
<dbReference type="GO" id="GO:0005524">
    <property type="term" value="F:ATP binding"/>
    <property type="evidence" value="ECO:0007669"/>
    <property type="project" value="UniProtKB-KW"/>
</dbReference>
<evidence type="ECO:0000313" key="5">
    <source>
        <dbReference type="EMBL" id="MFD1039934.1"/>
    </source>
</evidence>
<dbReference type="Proteomes" id="UP001597040">
    <property type="component" value="Unassembled WGS sequence"/>
</dbReference>